<dbReference type="Proteomes" id="UP000799438">
    <property type="component" value="Unassembled WGS sequence"/>
</dbReference>
<evidence type="ECO:0000313" key="2">
    <source>
        <dbReference type="Proteomes" id="UP000799438"/>
    </source>
</evidence>
<dbReference type="AlphaFoldDB" id="A0A6A6B0V3"/>
<gene>
    <name evidence="1" type="ORF">K452DRAFT_235408</name>
</gene>
<name>A0A6A6B0V3_9PEZI</name>
<protein>
    <submittedName>
        <fullName evidence="1">Uncharacterized protein</fullName>
    </submittedName>
</protein>
<sequence>MNSLPITGNVLKRFVQAAVLLHSIDPVRGEPIAYSLDQDSHELAVSRESLLKRKFLDSVALICATKKDAGSVSAACIEEGHPDGTVLRIASNAGVRNDVLSQIQELVGLLNDLSRTGEFTTYHNPIDEKDILLCIIRLDMSKIRVYLKTIADANIATKYTISTVEASLENSSEPSSGQHTLQHFLDWFEHVYKIDDAPSNSKPESLLQHLAWAQEARKYSSDFLKQMFPMPGHWLPRWICCILKLGRYSIAAKAMTHLATEFPSLFNPMTVEPVVVPETTAFTPPTGDSLQCVLRRIAGHHADEYISRLGRIWNTTDAEHYFLRACSRKLTVHAEIQLLNFYDHNKQLKPLFHFIGYKGLINNLRKIMEAAANQDLEGRLGSRRRTIPADSTAGVSLTGLIIVTPTRPTTSNLDLARREQSVPTSVASEVDISSLDNSLHRGEPDDRLVLATSGNPPDGRSQQTFPSVTSLQFVSIAIHFMRADDPTRQDIICVRDLISPLTNVPSWGKLISILATEHKHGLSFKEDQDYLMVDGRIRVADERQFLACLQYQYNLNILSFRAYVHRFPGPKAVQPISRSVSICTAGEQEKLSKKRRIDERDVM</sequence>
<evidence type="ECO:0000313" key="1">
    <source>
        <dbReference type="EMBL" id="KAF2137799.1"/>
    </source>
</evidence>
<dbReference type="RefSeq" id="XP_033393514.1">
    <property type="nucleotide sequence ID" value="XM_033537431.1"/>
</dbReference>
<reference evidence="1" key="1">
    <citation type="journal article" date="2020" name="Stud. Mycol.">
        <title>101 Dothideomycetes genomes: a test case for predicting lifestyles and emergence of pathogens.</title>
        <authorList>
            <person name="Haridas S."/>
            <person name="Albert R."/>
            <person name="Binder M."/>
            <person name="Bloem J."/>
            <person name="Labutti K."/>
            <person name="Salamov A."/>
            <person name="Andreopoulos B."/>
            <person name="Baker S."/>
            <person name="Barry K."/>
            <person name="Bills G."/>
            <person name="Bluhm B."/>
            <person name="Cannon C."/>
            <person name="Castanera R."/>
            <person name="Culley D."/>
            <person name="Daum C."/>
            <person name="Ezra D."/>
            <person name="Gonzalez J."/>
            <person name="Henrissat B."/>
            <person name="Kuo A."/>
            <person name="Liang C."/>
            <person name="Lipzen A."/>
            <person name="Lutzoni F."/>
            <person name="Magnuson J."/>
            <person name="Mondo S."/>
            <person name="Nolan M."/>
            <person name="Ohm R."/>
            <person name="Pangilinan J."/>
            <person name="Park H.-J."/>
            <person name="Ramirez L."/>
            <person name="Alfaro M."/>
            <person name="Sun H."/>
            <person name="Tritt A."/>
            <person name="Yoshinaga Y."/>
            <person name="Zwiers L.-H."/>
            <person name="Turgeon B."/>
            <person name="Goodwin S."/>
            <person name="Spatafora J."/>
            <person name="Crous P."/>
            <person name="Grigoriev I."/>
        </authorList>
    </citation>
    <scope>NUCLEOTIDE SEQUENCE</scope>
    <source>
        <strain evidence="1">CBS 121167</strain>
    </source>
</reference>
<proteinExistence type="predicted"/>
<dbReference type="OrthoDB" id="4851849at2759"/>
<dbReference type="EMBL" id="ML995500">
    <property type="protein sequence ID" value="KAF2137799.1"/>
    <property type="molecule type" value="Genomic_DNA"/>
</dbReference>
<keyword evidence="2" id="KW-1185">Reference proteome</keyword>
<accession>A0A6A6B0V3</accession>
<dbReference type="GeneID" id="54294927"/>
<organism evidence="1 2">
    <name type="scientific">Aplosporella prunicola CBS 121167</name>
    <dbReference type="NCBI Taxonomy" id="1176127"/>
    <lineage>
        <taxon>Eukaryota</taxon>
        <taxon>Fungi</taxon>
        <taxon>Dikarya</taxon>
        <taxon>Ascomycota</taxon>
        <taxon>Pezizomycotina</taxon>
        <taxon>Dothideomycetes</taxon>
        <taxon>Dothideomycetes incertae sedis</taxon>
        <taxon>Botryosphaeriales</taxon>
        <taxon>Aplosporellaceae</taxon>
        <taxon>Aplosporella</taxon>
    </lineage>
</organism>